<dbReference type="Pfam" id="PF02309">
    <property type="entry name" value="AUX_IAA"/>
    <property type="match status" value="1"/>
</dbReference>
<dbReference type="FunFam" id="3.10.20.90:FF:000078">
    <property type="entry name" value="Auxin-responsive protein"/>
    <property type="match status" value="1"/>
</dbReference>
<dbReference type="PANTHER" id="PTHR31734">
    <property type="entry name" value="AUXIN-RESPONSIVE PROTEIN IAA17"/>
    <property type="match status" value="1"/>
</dbReference>
<evidence type="ECO:0000256" key="8">
    <source>
        <dbReference type="RuleBase" id="RU004549"/>
    </source>
</evidence>
<dbReference type="InterPro" id="IPR033389">
    <property type="entry name" value="AUX/IAA_dom"/>
</dbReference>
<dbReference type="GO" id="GO:0009734">
    <property type="term" value="P:auxin-activated signaling pathway"/>
    <property type="evidence" value="ECO:0007669"/>
    <property type="project" value="UniProtKB-UniRule"/>
</dbReference>
<evidence type="ECO:0000313" key="12">
    <source>
        <dbReference type="Proteomes" id="UP001152484"/>
    </source>
</evidence>
<keyword evidence="5 8" id="KW-0804">Transcription</keyword>
<dbReference type="Proteomes" id="UP001152484">
    <property type="component" value="Unassembled WGS sequence"/>
</dbReference>
<feature type="compositionally biased region" description="Polar residues" evidence="9">
    <location>
        <begin position="1"/>
        <end position="11"/>
    </location>
</feature>
<evidence type="ECO:0000256" key="9">
    <source>
        <dbReference type="SAM" id="MobiDB-lite"/>
    </source>
</evidence>
<dbReference type="OrthoDB" id="1926344at2759"/>
<dbReference type="SUPFAM" id="SSF54277">
    <property type="entry name" value="CAD &amp; PB1 domains"/>
    <property type="match status" value="1"/>
</dbReference>
<dbReference type="PANTHER" id="PTHR31734:SF8">
    <property type="entry name" value="AUXIN-RESPONSIVE PROTEIN IAA24"/>
    <property type="match status" value="1"/>
</dbReference>
<comment type="function">
    <text evidence="8">Aux/IAA proteins are short-lived transcriptional factors that function as repressors of early auxin response genes at low auxin concentrations.</text>
</comment>
<name>A0A9P1E5Y6_CUSEU</name>
<evidence type="ECO:0000256" key="7">
    <source>
        <dbReference type="ARBA" id="ARBA00023294"/>
    </source>
</evidence>
<evidence type="ECO:0000256" key="6">
    <source>
        <dbReference type="ARBA" id="ARBA00023242"/>
    </source>
</evidence>
<evidence type="ECO:0000256" key="3">
    <source>
        <dbReference type="ARBA" id="ARBA00022491"/>
    </source>
</evidence>
<comment type="caution">
    <text evidence="11">The sequence shown here is derived from an EMBL/GenBank/DDBJ whole genome shotgun (WGS) entry which is preliminary data.</text>
</comment>
<feature type="domain" description="PB1" evidence="10">
    <location>
        <begin position="97"/>
        <end position="184"/>
    </location>
</feature>
<evidence type="ECO:0000313" key="11">
    <source>
        <dbReference type="EMBL" id="CAH9081127.1"/>
    </source>
</evidence>
<protein>
    <recommendedName>
        <fullName evidence="8">Auxin-responsive protein</fullName>
    </recommendedName>
</protein>
<keyword evidence="7 8" id="KW-0927">Auxin signaling pathway</keyword>
<dbReference type="InterPro" id="IPR053793">
    <property type="entry name" value="PB1-like"/>
</dbReference>
<dbReference type="Gene3D" id="3.10.20.90">
    <property type="entry name" value="Phosphatidylinositol 3-kinase Catalytic Subunit, Chain A, domain 1"/>
    <property type="match status" value="1"/>
</dbReference>
<dbReference type="PROSITE" id="PS51745">
    <property type="entry name" value="PB1"/>
    <property type="match status" value="1"/>
</dbReference>
<proteinExistence type="inferred from homology"/>
<evidence type="ECO:0000259" key="10">
    <source>
        <dbReference type="PROSITE" id="PS51745"/>
    </source>
</evidence>
<organism evidence="11 12">
    <name type="scientific">Cuscuta europaea</name>
    <name type="common">European dodder</name>
    <dbReference type="NCBI Taxonomy" id="41803"/>
    <lineage>
        <taxon>Eukaryota</taxon>
        <taxon>Viridiplantae</taxon>
        <taxon>Streptophyta</taxon>
        <taxon>Embryophyta</taxon>
        <taxon>Tracheophyta</taxon>
        <taxon>Spermatophyta</taxon>
        <taxon>Magnoliopsida</taxon>
        <taxon>eudicotyledons</taxon>
        <taxon>Gunneridae</taxon>
        <taxon>Pentapetalae</taxon>
        <taxon>asterids</taxon>
        <taxon>lamiids</taxon>
        <taxon>Solanales</taxon>
        <taxon>Convolvulaceae</taxon>
        <taxon>Cuscuteae</taxon>
        <taxon>Cuscuta</taxon>
        <taxon>Cuscuta subgen. Cuscuta</taxon>
    </lineage>
</organism>
<dbReference type="InterPro" id="IPR003311">
    <property type="entry name" value="AUX_IAA"/>
</dbReference>
<keyword evidence="4 8" id="KW-0805">Transcription regulation</keyword>
<gene>
    <name evidence="11" type="ORF">CEURO_LOCUS7766</name>
</gene>
<evidence type="ECO:0000256" key="4">
    <source>
        <dbReference type="ARBA" id="ARBA00023015"/>
    </source>
</evidence>
<keyword evidence="12" id="KW-1185">Reference proteome</keyword>
<evidence type="ECO:0000256" key="5">
    <source>
        <dbReference type="ARBA" id="ARBA00023163"/>
    </source>
</evidence>
<accession>A0A9P1E5Y6</accession>
<reference evidence="11" key="1">
    <citation type="submission" date="2022-07" db="EMBL/GenBank/DDBJ databases">
        <authorList>
            <person name="Macas J."/>
            <person name="Novak P."/>
            <person name="Neumann P."/>
        </authorList>
    </citation>
    <scope>NUCLEOTIDE SEQUENCE</scope>
</reference>
<dbReference type="EMBL" id="CAMAPE010000014">
    <property type="protein sequence ID" value="CAH9081127.1"/>
    <property type="molecule type" value="Genomic_DNA"/>
</dbReference>
<keyword evidence="6 8" id="KW-0539">Nucleus</keyword>
<evidence type="ECO:0000256" key="2">
    <source>
        <dbReference type="ARBA" id="ARBA00006728"/>
    </source>
</evidence>
<comment type="similarity">
    <text evidence="2 8">Belongs to the Aux/IAA family.</text>
</comment>
<comment type="subcellular location">
    <subcellularLocation>
        <location evidence="1 8">Nucleus</location>
    </subcellularLocation>
</comment>
<evidence type="ECO:0000256" key="1">
    <source>
        <dbReference type="ARBA" id="ARBA00004123"/>
    </source>
</evidence>
<sequence>MEIHQKLTTYKSDPANLKATELRLGLPGTASPEKERTPSSLRNNKRSSSENDEITSAPAPKVQVVGWPPVRLYRKNLMETTTTMKKSEESGEGRGAGKYVKVSMDGAAYMRKIDVTIYNGYTELVKALERMFKCRIGVYSEREGYDGADYAPTYEDRDGDWMLVGDVPWQMFLNSCTRLRVMKGCDVKGFAAAAGGGYR</sequence>
<dbReference type="AlphaFoldDB" id="A0A9P1E5Y6"/>
<feature type="region of interest" description="Disordered" evidence="9">
    <location>
        <begin position="1"/>
        <end position="60"/>
    </location>
</feature>
<dbReference type="GO" id="GO:0006355">
    <property type="term" value="P:regulation of DNA-templated transcription"/>
    <property type="evidence" value="ECO:0007669"/>
    <property type="project" value="InterPro"/>
</dbReference>
<keyword evidence="3 8" id="KW-0678">Repressor</keyword>
<dbReference type="GO" id="GO:0005634">
    <property type="term" value="C:nucleus"/>
    <property type="evidence" value="ECO:0007669"/>
    <property type="project" value="UniProtKB-SubCell"/>
</dbReference>
<comment type="subunit">
    <text evidence="8">Homodimers and heterodimers.</text>
</comment>